<accession>A0A1J7I632</accession>
<evidence type="ECO:0000313" key="3">
    <source>
        <dbReference type="EMBL" id="OIW22909.1"/>
    </source>
</evidence>
<feature type="compositionally biased region" description="Low complexity" evidence="1">
    <location>
        <begin position="27"/>
        <end position="39"/>
    </location>
</feature>
<feature type="compositionally biased region" description="Acidic residues" evidence="1">
    <location>
        <begin position="1"/>
        <end position="26"/>
    </location>
</feature>
<gene>
    <name evidence="3" type="ORF">CONLIGDRAFT_143996</name>
</gene>
<dbReference type="Pfam" id="PF20150">
    <property type="entry name" value="2EXR"/>
    <property type="match status" value="1"/>
</dbReference>
<dbReference type="Proteomes" id="UP000182658">
    <property type="component" value="Unassembled WGS sequence"/>
</dbReference>
<proteinExistence type="predicted"/>
<feature type="compositionally biased region" description="Acidic residues" evidence="1">
    <location>
        <begin position="355"/>
        <end position="374"/>
    </location>
</feature>
<feature type="region of interest" description="Disordered" evidence="1">
    <location>
        <begin position="1"/>
        <end position="66"/>
    </location>
</feature>
<sequence>MSDDVESGGDYDLEEYESEDSLDSGLDDNGFFDMEAAESGADDDESDDDNPRPDWQPPLSPLPLESDYVRAPSSFPQFMRLPAELRHHIWSLFCPDLVEKSRVFEFSVVDHPTTLDLRYMEEGSFLQQQTAPARAVLATHRESRALALRTLPDTVPFRRGNGVVRFNKDKDVVYLNTSGGGELPSDITESVNYLAIRSDAWPVASLAETASSGDYIRMFLRRLPNLKAVYLHMDAFDCEPEELPWLKADKLNSYHYQTFEIVPGLGEDLDFIYCWPDIASDAVPLEEHEIEAQTHANGDDRESGTDGATVGLRRIPVFPLLQFDFGDAVDLFNRTMEWRRSGGELEWGYVTADDSGVETDEYESEGIDDNEIDADSQRSSEEEDDLAVLPPSEDEDDSDEGGNGRDHNSIASSDSEIGESEDGPSDLPPHSEYPVATFSSPEADLESSSTLEGSEPQSSSSEESPVRMVNRPKRRIVSSDVDDDSDGGPATMAERPSKRARVIMSDSEEDDED</sequence>
<feature type="compositionally biased region" description="Acidic residues" evidence="1">
    <location>
        <begin position="381"/>
        <end position="400"/>
    </location>
</feature>
<feature type="domain" description="2EXR" evidence="2">
    <location>
        <begin position="75"/>
        <end position="173"/>
    </location>
</feature>
<evidence type="ECO:0000259" key="2">
    <source>
        <dbReference type="Pfam" id="PF20150"/>
    </source>
</evidence>
<evidence type="ECO:0000313" key="4">
    <source>
        <dbReference type="Proteomes" id="UP000182658"/>
    </source>
</evidence>
<protein>
    <recommendedName>
        <fullName evidence="2">2EXR domain-containing protein</fullName>
    </recommendedName>
</protein>
<dbReference type="InParanoid" id="A0A1J7I632"/>
<name>A0A1J7I632_9PEZI</name>
<organism evidence="3 4">
    <name type="scientific">Coniochaeta ligniaria NRRL 30616</name>
    <dbReference type="NCBI Taxonomy" id="1408157"/>
    <lineage>
        <taxon>Eukaryota</taxon>
        <taxon>Fungi</taxon>
        <taxon>Dikarya</taxon>
        <taxon>Ascomycota</taxon>
        <taxon>Pezizomycotina</taxon>
        <taxon>Sordariomycetes</taxon>
        <taxon>Sordariomycetidae</taxon>
        <taxon>Coniochaetales</taxon>
        <taxon>Coniochaetaceae</taxon>
        <taxon>Coniochaeta</taxon>
    </lineage>
</organism>
<feature type="compositionally biased region" description="Low complexity" evidence="1">
    <location>
        <begin position="447"/>
        <end position="463"/>
    </location>
</feature>
<keyword evidence="4" id="KW-1185">Reference proteome</keyword>
<dbReference type="InterPro" id="IPR045518">
    <property type="entry name" value="2EXR"/>
</dbReference>
<evidence type="ECO:0000256" key="1">
    <source>
        <dbReference type="SAM" id="MobiDB-lite"/>
    </source>
</evidence>
<dbReference type="AlphaFoldDB" id="A0A1J7I632"/>
<dbReference type="EMBL" id="KV875109">
    <property type="protein sequence ID" value="OIW22909.1"/>
    <property type="molecule type" value="Genomic_DNA"/>
</dbReference>
<reference evidence="3 4" key="1">
    <citation type="submission" date="2016-10" db="EMBL/GenBank/DDBJ databases">
        <title>Draft genome sequence of Coniochaeta ligniaria NRRL30616, a lignocellulolytic fungus for bioabatement of inhibitors in plant biomass hydrolysates.</title>
        <authorList>
            <consortium name="DOE Joint Genome Institute"/>
            <person name="Jimenez D.J."/>
            <person name="Hector R.E."/>
            <person name="Riley R."/>
            <person name="Sun H."/>
            <person name="Grigoriev I.V."/>
            <person name="Van Elsas J.D."/>
            <person name="Nichols N.N."/>
        </authorList>
    </citation>
    <scope>NUCLEOTIDE SEQUENCE [LARGE SCALE GENOMIC DNA]</scope>
    <source>
        <strain evidence="3 4">NRRL 30616</strain>
    </source>
</reference>
<dbReference type="PANTHER" id="PTHR35910:SF6">
    <property type="entry name" value="2EXR DOMAIN-CONTAINING PROTEIN"/>
    <property type="match status" value="1"/>
</dbReference>
<feature type="region of interest" description="Disordered" evidence="1">
    <location>
        <begin position="351"/>
        <end position="513"/>
    </location>
</feature>
<dbReference type="OrthoDB" id="3501032at2759"/>
<dbReference type="PANTHER" id="PTHR35910">
    <property type="entry name" value="2EXR DOMAIN-CONTAINING PROTEIN"/>
    <property type="match status" value="1"/>
</dbReference>
<dbReference type="STRING" id="1408157.A0A1J7I632"/>